<dbReference type="AlphaFoldDB" id="D9PI22"/>
<evidence type="ECO:0000256" key="1">
    <source>
        <dbReference type="ARBA" id="ARBA00001947"/>
    </source>
</evidence>
<organism evidence="4">
    <name type="scientific">sediment metagenome</name>
    <dbReference type="NCBI Taxonomy" id="749907"/>
    <lineage>
        <taxon>unclassified sequences</taxon>
        <taxon>metagenomes</taxon>
        <taxon>ecological metagenomes</taxon>
    </lineage>
</organism>
<dbReference type="GO" id="GO:0008270">
    <property type="term" value="F:zinc ion binding"/>
    <property type="evidence" value="ECO:0007669"/>
    <property type="project" value="InterPro"/>
</dbReference>
<dbReference type="SUPFAM" id="SSF53187">
    <property type="entry name" value="Zn-dependent exopeptidases"/>
    <property type="match status" value="1"/>
</dbReference>
<name>D9PI22_9ZZZZ</name>
<evidence type="ECO:0000256" key="2">
    <source>
        <dbReference type="ARBA" id="ARBA00005988"/>
    </source>
</evidence>
<dbReference type="InterPro" id="IPR000834">
    <property type="entry name" value="Peptidase_M14"/>
</dbReference>
<accession>D9PI22</accession>
<dbReference type="GO" id="GO:0005615">
    <property type="term" value="C:extracellular space"/>
    <property type="evidence" value="ECO:0007669"/>
    <property type="project" value="TreeGrafter"/>
</dbReference>
<dbReference type="EMBL" id="ADZX01000401">
    <property type="protein sequence ID" value="EFK96794.1"/>
    <property type="molecule type" value="Genomic_DNA"/>
</dbReference>
<proteinExistence type="inferred from homology"/>
<dbReference type="Gene3D" id="3.40.630.10">
    <property type="entry name" value="Zn peptidases"/>
    <property type="match status" value="1"/>
</dbReference>
<dbReference type="EC" id="3.4.17.-" evidence="4"/>
<keyword evidence="4" id="KW-0378">Hydrolase</keyword>
<feature type="domain" description="Peptidase M14" evidence="3">
    <location>
        <begin position="13"/>
        <end position="270"/>
    </location>
</feature>
<dbReference type="CDD" id="cd06241">
    <property type="entry name" value="M14-like"/>
    <property type="match status" value="1"/>
</dbReference>
<reference evidence="4" key="2">
    <citation type="journal article" date="2011" name="Microb. Ecol.">
        <title>Taxonomic and Functional Metagenomic Profiling of the Microbial Community in the Anoxic Sediment of a Sub-saline Shallow Lake (Laguna de Carrizo, Central Spain).</title>
        <authorList>
            <person name="Ferrer M."/>
            <person name="Guazzaroni M.E."/>
            <person name="Richter M."/>
            <person name="Garcia-Salamanca A."/>
            <person name="Yarza P."/>
            <person name="Suarez-Suarez A."/>
            <person name="Solano J."/>
            <person name="Alcaide M."/>
            <person name="van Dillewijn P."/>
            <person name="Molina-Henares M.A."/>
            <person name="Lopez-Cortes N."/>
            <person name="Al-Ramahi Y."/>
            <person name="Guerrero C."/>
            <person name="Acosta A."/>
            <person name="de Eugenio L.I."/>
            <person name="Martinez V."/>
            <person name="Marques S."/>
            <person name="Rojo F."/>
            <person name="Santero E."/>
            <person name="Genilloud O."/>
            <person name="Perez-Perez J."/>
            <person name="Rossello-Mora R."/>
            <person name="Ramos J.L."/>
        </authorList>
    </citation>
    <scope>NUCLEOTIDE SEQUENCE</scope>
</reference>
<dbReference type="PANTHER" id="PTHR11705:SF145">
    <property type="entry name" value="PEPTIDASE M14 CARBOXYPEPTIDASE A DOMAIN-CONTAINING PROTEIN"/>
    <property type="match status" value="1"/>
</dbReference>
<comment type="caution">
    <text evidence="4">The sequence shown here is derived from an EMBL/GenBank/DDBJ whole genome shotgun (WGS) entry which is preliminary data.</text>
</comment>
<keyword evidence="4" id="KW-0121">Carboxypeptidase</keyword>
<keyword evidence="4" id="KW-0645">Protease</keyword>
<reference evidence="4" key="1">
    <citation type="submission" date="2010-07" db="EMBL/GenBank/DDBJ databases">
        <authorList>
            <consortium name="CONSOLIDER consortium CSD2007-00005"/>
            <person name="Guazzaroni M.-E."/>
            <person name="Richter M."/>
            <person name="Garcia-Salamanca A."/>
            <person name="Yarza P."/>
            <person name="Ferrer M."/>
        </authorList>
    </citation>
    <scope>NUCLEOTIDE SEQUENCE</scope>
</reference>
<evidence type="ECO:0000259" key="3">
    <source>
        <dbReference type="SMART" id="SM00631"/>
    </source>
</evidence>
<dbReference type="GO" id="GO:0006508">
    <property type="term" value="P:proteolysis"/>
    <property type="evidence" value="ECO:0007669"/>
    <property type="project" value="InterPro"/>
</dbReference>
<dbReference type="PANTHER" id="PTHR11705">
    <property type="entry name" value="PROTEASE FAMILY M14 CARBOXYPEPTIDASE A,B"/>
    <property type="match status" value="1"/>
</dbReference>
<dbReference type="Pfam" id="PF00246">
    <property type="entry name" value="Peptidase_M14"/>
    <property type="match status" value="1"/>
</dbReference>
<gene>
    <name evidence="4" type="ORF">LDC_1176</name>
</gene>
<comment type="similarity">
    <text evidence="2">Belongs to the peptidase M14 family.</text>
</comment>
<comment type="cofactor">
    <cofactor evidence="1">
        <name>Zn(2+)</name>
        <dbReference type="ChEBI" id="CHEBI:29105"/>
    </cofactor>
</comment>
<evidence type="ECO:0000313" key="4">
    <source>
        <dbReference type="EMBL" id="EFK96794.1"/>
    </source>
</evidence>
<dbReference type="GO" id="GO:0004181">
    <property type="term" value="F:metallocarboxypeptidase activity"/>
    <property type="evidence" value="ECO:0007669"/>
    <property type="project" value="InterPro"/>
</dbReference>
<protein>
    <submittedName>
        <fullName evidence="4">Peptidase M14, carboxypeptidase A</fullName>
        <ecNumber evidence="4">3.4.17.-</ecNumber>
    </submittedName>
</protein>
<sequence length="374" mass="43131">MTVAEKSDFKATSEHKDVTEFIDNLKILSPYLRVECLGKSNEGREIPLLVIGNPLPDSTDDLKNDSRIVIYIQANIHAGEVEGKEATLMFTRDLLREKNPPVLKNAIILICPNLNADGNDRISKLNRTSQNGPENGVGVRHNAQFLDLNRDGLKAESPEVRGLLINVFNRWDPHVFMDCHTTNGSYHVEPVTFTWMVNPNGDRELIQYMKEKMMPAMSEILLRKYRVENCFYGEFFDMLNPQKGWVMDASEPRYMTNYYGLRNRLAILNENYVYADFKSRVWGCYYLIKSLCDFVSMNKDEIKRVVTDSDTRTVARFKDTDVDSFAIEYEVKASEKLVTIKTFEAEVTGEINGWRTYKNTGRQKTVTVPYFIDY</sequence>
<dbReference type="SMART" id="SM00631">
    <property type="entry name" value="Zn_pept"/>
    <property type="match status" value="1"/>
</dbReference>